<sequence length="171" mass="18860">MEAQMEPTNANAAAPTPAEVPGQPAGGGGAFENGPPAPAQKGPAATDRDAVRAKVEMERKLSMVKAWEENHKCKVDNRAEHKMSCILSWENTKKAAVEAKLRTREEKLEKKKAEYAEKMRNRVARIHKKAEEERASVEARRQEGVIRCQETAAKHRSTGTTPKKKVLGCFG</sequence>
<dbReference type="EnsemblPlants" id="AVESA.00010b.r2.6AG1049500.1">
    <property type="protein sequence ID" value="AVESA.00010b.r2.6AG1049500.1.CDS"/>
    <property type="gene ID" value="AVESA.00010b.r2.6AG1049500"/>
</dbReference>
<proteinExistence type="predicted"/>
<accession>A0ACD5YWF1</accession>
<protein>
    <submittedName>
        <fullName evidence="1">Uncharacterized protein</fullName>
    </submittedName>
</protein>
<evidence type="ECO:0000313" key="2">
    <source>
        <dbReference type="Proteomes" id="UP001732700"/>
    </source>
</evidence>
<organism evidence="1 2">
    <name type="scientific">Avena sativa</name>
    <name type="common">Oat</name>
    <dbReference type="NCBI Taxonomy" id="4498"/>
    <lineage>
        <taxon>Eukaryota</taxon>
        <taxon>Viridiplantae</taxon>
        <taxon>Streptophyta</taxon>
        <taxon>Embryophyta</taxon>
        <taxon>Tracheophyta</taxon>
        <taxon>Spermatophyta</taxon>
        <taxon>Magnoliopsida</taxon>
        <taxon>Liliopsida</taxon>
        <taxon>Poales</taxon>
        <taxon>Poaceae</taxon>
        <taxon>BOP clade</taxon>
        <taxon>Pooideae</taxon>
        <taxon>Poodae</taxon>
        <taxon>Poeae</taxon>
        <taxon>Poeae Chloroplast Group 1 (Aveneae type)</taxon>
        <taxon>Aveninae</taxon>
        <taxon>Avena</taxon>
    </lineage>
</organism>
<dbReference type="Proteomes" id="UP001732700">
    <property type="component" value="Chromosome 6A"/>
</dbReference>
<reference evidence="1" key="2">
    <citation type="submission" date="2025-09" db="UniProtKB">
        <authorList>
            <consortium name="EnsemblPlants"/>
        </authorList>
    </citation>
    <scope>IDENTIFICATION</scope>
</reference>
<name>A0ACD5YWF1_AVESA</name>
<evidence type="ECO:0000313" key="1">
    <source>
        <dbReference type="EnsemblPlants" id="AVESA.00010b.r2.6AG1049500.1.CDS"/>
    </source>
</evidence>
<reference evidence="1" key="1">
    <citation type="submission" date="2021-05" db="EMBL/GenBank/DDBJ databases">
        <authorList>
            <person name="Scholz U."/>
            <person name="Mascher M."/>
            <person name="Fiebig A."/>
        </authorList>
    </citation>
    <scope>NUCLEOTIDE SEQUENCE [LARGE SCALE GENOMIC DNA]</scope>
</reference>
<keyword evidence="2" id="KW-1185">Reference proteome</keyword>